<evidence type="ECO:0000313" key="1">
    <source>
        <dbReference type="EMBL" id="CAG9531504.1"/>
    </source>
</evidence>
<accession>A0A8J2LYR1</accession>
<feature type="non-terminal residue" evidence="1">
    <location>
        <position position="1"/>
    </location>
</feature>
<dbReference type="AlphaFoldDB" id="A0A8J2LYR1"/>
<organism evidence="1 2">
    <name type="scientific">Cercopithifilaria johnstoni</name>
    <dbReference type="NCBI Taxonomy" id="2874296"/>
    <lineage>
        <taxon>Eukaryota</taxon>
        <taxon>Metazoa</taxon>
        <taxon>Ecdysozoa</taxon>
        <taxon>Nematoda</taxon>
        <taxon>Chromadorea</taxon>
        <taxon>Rhabditida</taxon>
        <taxon>Spirurina</taxon>
        <taxon>Spiruromorpha</taxon>
        <taxon>Filarioidea</taxon>
        <taxon>Onchocercidae</taxon>
        <taxon>Cercopithifilaria</taxon>
    </lineage>
</organism>
<name>A0A8J2LYR1_9BILA</name>
<proteinExistence type="predicted"/>
<comment type="caution">
    <text evidence="1">The sequence shown here is derived from an EMBL/GenBank/DDBJ whole genome shotgun (WGS) entry which is preliminary data.</text>
</comment>
<protein>
    <submittedName>
        <fullName evidence="1">Uncharacterized protein</fullName>
    </submittedName>
</protein>
<evidence type="ECO:0000313" key="2">
    <source>
        <dbReference type="Proteomes" id="UP000746747"/>
    </source>
</evidence>
<dbReference type="EMBL" id="CAKAEH010000632">
    <property type="protein sequence ID" value="CAG9531504.1"/>
    <property type="molecule type" value="Genomic_DNA"/>
</dbReference>
<sequence>MHRFYFQACNPLTGPPEQHGPDGNVMKNQLETKLVDKNGVPLIFALNLPICRYKKFRCSICFVPQNNGG</sequence>
<dbReference type="Proteomes" id="UP000746747">
    <property type="component" value="Unassembled WGS sequence"/>
</dbReference>
<reference evidence="1" key="1">
    <citation type="submission" date="2021-09" db="EMBL/GenBank/DDBJ databases">
        <authorList>
            <consortium name="Pathogen Informatics"/>
        </authorList>
    </citation>
    <scope>NUCLEOTIDE SEQUENCE</scope>
</reference>
<keyword evidence="2" id="KW-1185">Reference proteome</keyword>
<gene>
    <name evidence="1" type="ORF">CJOHNSTONI_LOCUS1900</name>
</gene>